<comment type="subcellular location">
    <subcellularLocation>
        <location evidence="1">Basolateral cell membrane</location>
        <topology evidence="1">Multi-pass membrane protein</topology>
    </subcellularLocation>
</comment>
<proteinExistence type="inferred from homology"/>
<dbReference type="Pfam" id="PF00955">
    <property type="entry name" value="HCO3_cotransp"/>
    <property type="match status" value="2"/>
</dbReference>
<dbReference type="Proteomes" id="UP001164746">
    <property type="component" value="Chromosome 7"/>
</dbReference>
<feature type="transmembrane region" description="Helical" evidence="10">
    <location>
        <begin position="391"/>
        <end position="412"/>
    </location>
</feature>
<dbReference type="PRINTS" id="PR01231">
    <property type="entry name" value="HCO3TRNSPORT"/>
</dbReference>
<evidence type="ECO:0000256" key="8">
    <source>
        <dbReference type="ARBA" id="ARBA00023136"/>
    </source>
</evidence>
<dbReference type="InterPro" id="IPR013769">
    <property type="entry name" value="Band3_cytoplasmic_dom"/>
</dbReference>
<organism evidence="13 14">
    <name type="scientific">Mya arenaria</name>
    <name type="common">Soft-shell clam</name>
    <dbReference type="NCBI Taxonomy" id="6604"/>
    <lineage>
        <taxon>Eukaryota</taxon>
        <taxon>Metazoa</taxon>
        <taxon>Spiralia</taxon>
        <taxon>Lophotrochozoa</taxon>
        <taxon>Mollusca</taxon>
        <taxon>Bivalvia</taxon>
        <taxon>Autobranchia</taxon>
        <taxon>Heteroconchia</taxon>
        <taxon>Euheterodonta</taxon>
        <taxon>Imparidentia</taxon>
        <taxon>Neoheterodontei</taxon>
        <taxon>Myida</taxon>
        <taxon>Myoidea</taxon>
        <taxon>Myidae</taxon>
        <taxon>Mya</taxon>
    </lineage>
</organism>
<keyword evidence="3" id="KW-0813">Transport</keyword>
<dbReference type="Gene3D" id="3.40.930.10">
    <property type="entry name" value="Mannitol-specific EII, Chain A"/>
    <property type="match status" value="1"/>
</dbReference>
<feature type="domain" description="Bicarbonate transporter-like transmembrane" evidence="11">
    <location>
        <begin position="362"/>
        <end position="660"/>
    </location>
</feature>
<feature type="transmembrane region" description="Helical" evidence="10">
    <location>
        <begin position="875"/>
        <end position="893"/>
    </location>
</feature>
<feature type="transmembrane region" description="Helical" evidence="10">
    <location>
        <begin position="476"/>
        <end position="498"/>
    </location>
</feature>
<keyword evidence="4" id="KW-1003">Cell membrane</keyword>
<evidence type="ECO:0000256" key="10">
    <source>
        <dbReference type="SAM" id="Phobius"/>
    </source>
</evidence>
<evidence type="ECO:0000256" key="7">
    <source>
        <dbReference type="ARBA" id="ARBA00023065"/>
    </source>
</evidence>
<feature type="compositionally biased region" description="Low complexity" evidence="9">
    <location>
        <begin position="1080"/>
        <end position="1092"/>
    </location>
</feature>
<dbReference type="PRINTS" id="PR01232">
    <property type="entry name" value="NAHCO3TRSPRT"/>
</dbReference>
<dbReference type="SUPFAM" id="SSF55804">
    <property type="entry name" value="Phoshotransferase/anion transport protein"/>
    <property type="match status" value="1"/>
</dbReference>
<evidence type="ECO:0000259" key="12">
    <source>
        <dbReference type="Pfam" id="PF07565"/>
    </source>
</evidence>
<name>A0ABY7EMI1_MYAAR</name>
<feature type="region of interest" description="Disordered" evidence="9">
    <location>
        <begin position="932"/>
        <end position="964"/>
    </location>
</feature>
<feature type="transmembrane region" description="Helical" evidence="10">
    <location>
        <begin position="852"/>
        <end position="869"/>
    </location>
</feature>
<reference evidence="13" key="1">
    <citation type="submission" date="2022-11" db="EMBL/GenBank/DDBJ databases">
        <title>Centuries of genome instability and evolution in soft-shell clam transmissible cancer (bioRxiv).</title>
        <authorList>
            <person name="Hart S.F.M."/>
            <person name="Yonemitsu M.A."/>
            <person name="Giersch R.M."/>
            <person name="Beal B.F."/>
            <person name="Arriagada G."/>
            <person name="Davis B.W."/>
            <person name="Ostrander E.A."/>
            <person name="Goff S.P."/>
            <person name="Metzger M.J."/>
        </authorList>
    </citation>
    <scope>NUCLEOTIDE SEQUENCE</scope>
    <source>
        <strain evidence="13">MELC-2E11</strain>
        <tissue evidence="13">Siphon/mantle</tissue>
    </source>
</reference>
<evidence type="ECO:0000256" key="5">
    <source>
        <dbReference type="ARBA" id="ARBA00022692"/>
    </source>
</evidence>
<dbReference type="EMBL" id="CP111018">
    <property type="protein sequence ID" value="WAR09936.1"/>
    <property type="molecule type" value="Genomic_DNA"/>
</dbReference>
<comment type="similarity">
    <text evidence="2">Belongs to the anion exchanger (TC 2.A.31) family.</text>
</comment>
<keyword evidence="6 10" id="KW-1133">Transmembrane helix</keyword>
<dbReference type="InterPro" id="IPR003020">
    <property type="entry name" value="HCO3_transpt_euk"/>
</dbReference>
<feature type="transmembrane region" description="Helical" evidence="10">
    <location>
        <begin position="631"/>
        <end position="652"/>
    </location>
</feature>
<dbReference type="InterPro" id="IPR016152">
    <property type="entry name" value="PTrfase/Anion_transptr"/>
</dbReference>
<accession>A0ABY7EMI1</accession>
<gene>
    <name evidence="13" type="ORF">MAR_035012</name>
</gene>
<dbReference type="Gene3D" id="1.10.287.570">
    <property type="entry name" value="Helical hairpin bin"/>
    <property type="match status" value="1"/>
</dbReference>
<dbReference type="PANTHER" id="PTHR11453:SF36">
    <property type="entry name" value="ANION EXCHANGE PROTEIN"/>
    <property type="match status" value="1"/>
</dbReference>
<feature type="transmembrane region" description="Helical" evidence="10">
    <location>
        <begin position="419"/>
        <end position="440"/>
    </location>
</feature>
<evidence type="ECO:0000256" key="4">
    <source>
        <dbReference type="ARBA" id="ARBA00022475"/>
    </source>
</evidence>
<keyword evidence="14" id="KW-1185">Reference proteome</keyword>
<dbReference type="InterPro" id="IPR011531">
    <property type="entry name" value="HCO3_transpt-like_TM_dom"/>
</dbReference>
<protein>
    <submittedName>
        <fullName evidence="13">S4A8-like protein</fullName>
    </submittedName>
</protein>
<dbReference type="InterPro" id="IPR003024">
    <property type="entry name" value="Na/HCO3_transpt"/>
</dbReference>
<dbReference type="Pfam" id="PF07565">
    <property type="entry name" value="Band_3_cyto"/>
    <property type="match status" value="1"/>
</dbReference>
<feature type="transmembrane region" description="Helical" evidence="10">
    <location>
        <begin position="720"/>
        <end position="737"/>
    </location>
</feature>
<evidence type="ECO:0000259" key="11">
    <source>
        <dbReference type="Pfam" id="PF00955"/>
    </source>
</evidence>
<dbReference type="PANTHER" id="PTHR11453">
    <property type="entry name" value="ANION EXCHANGE PROTEIN"/>
    <property type="match status" value="1"/>
</dbReference>
<evidence type="ECO:0000256" key="3">
    <source>
        <dbReference type="ARBA" id="ARBA00022448"/>
    </source>
</evidence>
<evidence type="ECO:0000313" key="14">
    <source>
        <dbReference type="Proteomes" id="UP001164746"/>
    </source>
</evidence>
<feature type="transmembrane region" description="Helical" evidence="10">
    <location>
        <begin position="680"/>
        <end position="699"/>
    </location>
</feature>
<feature type="transmembrane region" description="Helical" evidence="10">
    <location>
        <begin position="808"/>
        <end position="832"/>
    </location>
</feature>
<feature type="domain" description="Band 3 cytoplasmic" evidence="12">
    <location>
        <begin position="35"/>
        <end position="304"/>
    </location>
</feature>
<keyword evidence="8 10" id="KW-0472">Membrane</keyword>
<feature type="region of interest" description="Disordered" evidence="9">
    <location>
        <begin position="156"/>
        <end position="180"/>
    </location>
</feature>
<sequence length="1092" mass="121715">MSTEQPTIENEYLNAAEAATERVASIIGNDFDCTDLFCQMDMLRPYKNDMVWKEVARWIRYEEAVEEGGERWSKPHVASLMMEALQDLQSILSTFDVTNQWAAEGDISLFMKGKLCSLLTKQHKFQHYEKKKKPGASSNNLQKFFQEAHINKAYDNNDANHLSPDKPGLPRVASTSPDSPSLALGEMNKSFKRKIPPGSQVVNLLVGEVPELPKIIAAFVRLNDACNVGDITEVDLDTKFMFIIIGTKTHLGHCAEMCRCMATLFTDEFFRIVAFRCKSRQDLLAGIQEFNLHLTVLPPGVWDSSTRIEPPDEKPSQEYRKAGTLPKSMSNVSMVDLDKGMNGDIPGEGEGHNDPTLIRTGRIFGGLINDIKRKLPWYLSDYKDALHIQCVASFFFLFLATLTPNVTFGGLLTQATDDYMGTMECILAAAISGVLFALFSGQPLNILGSTGPMLVLEGILFRFCKDQDWDFMPFRVWVGFWTAFFIFLIVAFDLSALVRYITRFTEESFACLIALIFIVEAFKKTIEIEKDVPVHFRPPTDTLGCFCLLGNETGGEAQLNFTTTTTLVTETTTAAVVSSTSFLGNFSNITNVTTVSNVTTTAEPLSAFAQQCMDLGGLLQGPCDQKYVPDAFFFSLVLFFGTYILATALVHFRHSLFFPSIPTKPGRPWFINPISEKNPWWLMLFSAVPALLATILIFMDQQITAVIVNRSENKLKKGSGYHLDMLIVGVLVIILALFGLPWYVAATVTALAHVMSLKKVSETTAPGEKPTFLGVREQRVTALLVGIFSGLAVLFTSVLRYIPMPVLYGVFLYMGVAPLGGMQLIQRLMIIFMPAKYQPDHSFIRNVPLKRVHLFTFIQVVCLAILWVVKSVKSISIAFPLMVLLICFVRKALDKVFTQRELKWLDDILPATFVKKEEAEIQPVDGSKVKITIDSGDDDDEKTARRTVSNPETETDGKTENGLPSRLALESRKSLTFICKTDIDRIKAMTPEVITDRRKSLIYAAERKKSLASMDGDHKKFSPPSHVFGRKLSCEAYSPHFSPLPLFGGNAGHLEDPHNKLNRMLSLPATITDENEADSDSASSKSINSTKN</sequence>
<evidence type="ECO:0000313" key="13">
    <source>
        <dbReference type="EMBL" id="WAR09936.1"/>
    </source>
</evidence>
<evidence type="ECO:0000256" key="9">
    <source>
        <dbReference type="SAM" id="MobiDB-lite"/>
    </source>
</evidence>
<feature type="region of interest" description="Disordered" evidence="9">
    <location>
        <begin position="1071"/>
        <end position="1092"/>
    </location>
</feature>
<keyword evidence="7" id="KW-0406">Ion transport</keyword>
<keyword evidence="5 10" id="KW-0812">Transmembrane</keyword>
<evidence type="ECO:0000256" key="6">
    <source>
        <dbReference type="ARBA" id="ARBA00022989"/>
    </source>
</evidence>
<evidence type="ECO:0000256" key="1">
    <source>
        <dbReference type="ARBA" id="ARBA00004554"/>
    </source>
</evidence>
<feature type="domain" description="Bicarbonate transporter-like transmembrane" evidence="11">
    <location>
        <begin position="662"/>
        <end position="909"/>
    </location>
</feature>
<feature type="transmembrane region" description="Helical" evidence="10">
    <location>
        <begin position="780"/>
        <end position="802"/>
    </location>
</feature>
<evidence type="ECO:0000256" key="2">
    <source>
        <dbReference type="ARBA" id="ARBA00010993"/>
    </source>
</evidence>